<evidence type="ECO:0000313" key="6">
    <source>
        <dbReference type="Proteomes" id="UP000199137"/>
    </source>
</evidence>
<dbReference type="OrthoDB" id="4741753at2"/>
<feature type="region of interest" description="Disordered" evidence="1">
    <location>
        <begin position="351"/>
        <end position="386"/>
    </location>
</feature>
<sequence length="401" mass="42031">MLTRRIRIQVIAFVVVALAATSFVGAKYAGIARLFGAGTYTVHLELSEGGGIFTNGEVTYRGVAVGRIGQLRLTEHGMEADLLLDSSAPQIPSKARAVVANRSAVGEQYVDLQPATDQGPYLEDGSVIPRSSTTLPLPVQTFLSDVDSLTASVPTEDLRTVVNELDNALQGSGPDLQLLMDTARSFTNSASAHLPQTTKLIDDGSTVLKTQAASSTAWRDFSRNAHLFAAQLASSDGDLRQLIATAPPAASQVTGLLRDNSPGLPILMANLLTTADVFSARTDGLEQLLVTLPKTVAATSSAITPDSGRLSLALTFFDPPPCRKGYESTKIRSSAELPVLPFNTSAACTLPAGDPSSVRGSQHAPHPGVPEPAQPGGLPGAAAGLPTSTNLEEMLWLRRGN</sequence>
<dbReference type="EMBL" id="FOWC01000004">
    <property type="protein sequence ID" value="SFP09183.1"/>
    <property type="molecule type" value="Genomic_DNA"/>
</dbReference>
<gene>
    <name evidence="4" type="ORF">G3I59_34565</name>
    <name evidence="5" type="ORF">SAMN05421854_10454</name>
</gene>
<dbReference type="EMBL" id="JAAGNC010000175">
    <property type="protein sequence ID" value="NEC60572.1"/>
    <property type="molecule type" value="Genomic_DNA"/>
</dbReference>
<dbReference type="InterPro" id="IPR005693">
    <property type="entry name" value="Mce"/>
</dbReference>
<name>A0A1I5MI65_9PSEU</name>
<dbReference type="GO" id="GO:0005576">
    <property type="term" value="C:extracellular region"/>
    <property type="evidence" value="ECO:0007669"/>
    <property type="project" value="TreeGrafter"/>
</dbReference>
<dbReference type="Pfam" id="PF11887">
    <property type="entry name" value="Mce4_CUP1"/>
    <property type="match status" value="1"/>
</dbReference>
<evidence type="ECO:0000313" key="7">
    <source>
        <dbReference type="Proteomes" id="UP000470404"/>
    </source>
</evidence>
<evidence type="ECO:0000313" key="5">
    <source>
        <dbReference type="EMBL" id="SFP09183.1"/>
    </source>
</evidence>
<dbReference type="AlphaFoldDB" id="A0A1I5MI65"/>
<reference evidence="6" key="2">
    <citation type="submission" date="2016-10" db="EMBL/GenBank/DDBJ databases">
        <authorList>
            <person name="Varghese N."/>
            <person name="Submissions S."/>
        </authorList>
    </citation>
    <scope>NUCLEOTIDE SEQUENCE [LARGE SCALE GENOMIC DNA]</scope>
    <source>
        <strain evidence="6">DSM 44637</strain>
    </source>
</reference>
<dbReference type="NCBIfam" id="TIGR00996">
    <property type="entry name" value="Mtu_fam_mce"/>
    <property type="match status" value="1"/>
</dbReference>
<proteinExistence type="predicted"/>
<dbReference type="InterPro" id="IPR003399">
    <property type="entry name" value="Mce/MlaD"/>
</dbReference>
<evidence type="ECO:0000259" key="2">
    <source>
        <dbReference type="Pfam" id="PF02470"/>
    </source>
</evidence>
<feature type="domain" description="Mammalian cell entry C-terminal" evidence="3">
    <location>
        <begin position="122"/>
        <end position="296"/>
    </location>
</feature>
<reference evidence="4 7" key="3">
    <citation type="submission" date="2020-01" db="EMBL/GenBank/DDBJ databases">
        <title>Insect and environment-associated Actinomycetes.</title>
        <authorList>
            <person name="Currrie C."/>
            <person name="Chevrette M."/>
            <person name="Carlson C."/>
            <person name="Stubbendieck R."/>
            <person name="Wendt-Pienkowski E."/>
        </authorList>
    </citation>
    <scope>NUCLEOTIDE SEQUENCE [LARGE SCALE GENOMIC DNA]</scope>
    <source>
        <strain evidence="4 7">SID8386</strain>
    </source>
</reference>
<organism evidence="5 6">
    <name type="scientific">Amycolatopsis rubida</name>
    <dbReference type="NCBI Taxonomy" id="112413"/>
    <lineage>
        <taxon>Bacteria</taxon>
        <taxon>Bacillati</taxon>
        <taxon>Actinomycetota</taxon>
        <taxon>Actinomycetes</taxon>
        <taxon>Pseudonocardiales</taxon>
        <taxon>Pseudonocardiaceae</taxon>
        <taxon>Amycolatopsis</taxon>
    </lineage>
</organism>
<dbReference type="InterPro" id="IPR052336">
    <property type="entry name" value="MlaD_Phospholipid_Transporter"/>
</dbReference>
<evidence type="ECO:0000259" key="3">
    <source>
        <dbReference type="Pfam" id="PF11887"/>
    </source>
</evidence>
<evidence type="ECO:0000256" key="1">
    <source>
        <dbReference type="SAM" id="MobiDB-lite"/>
    </source>
</evidence>
<reference evidence="5" key="1">
    <citation type="submission" date="2016-10" db="EMBL/GenBank/DDBJ databases">
        <authorList>
            <person name="de Groot N.N."/>
        </authorList>
    </citation>
    <scope>NUCLEOTIDE SEQUENCE [LARGE SCALE GENOMIC DNA]</scope>
    <source>
        <strain evidence="5">DSM 44637</strain>
    </source>
</reference>
<dbReference type="STRING" id="112413.SAMN05421854_10454"/>
<feature type="compositionally biased region" description="Low complexity" evidence="1">
    <location>
        <begin position="374"/>
        <end position="386"/>
    </location>
</feature>
<dbReference type="Proteomes" id="UP000199137">
    <property type="component" value="Unassembled WGS sequence"/>
</dbReference>
<dbReference type="PANTHER" id="PTHR33371:SF16">
    <property type="entry name" value="MCE-FAMILY PROTEIN MCE3F"/>
    <property type="match status" value="1"/>
</dbReference>
<keyword evidence="7" id="KW-1185">Reference proteome</keyword>
<protein>
    <submittedName>
        <fullName evidence="4">MCE family protein</fullName>
    </submittedName>
    <submittedName>
        <fullName evidence="5">Phospholipid/cholesterol/gamma-HCH transport system substrate-binding protein</fullName>
    </submittedName>
</protein>
<dbReference type="InterPro" id="IPR024516">
    <property type="entry name" value="Mce_C"/>
</dbReference>
<feature type="domain" description="Mce/MlaD" evidence="2">
    <location>
        <begin position="39"/>
        <end position="114"/>
    </location>
</feature>
<accession>A0A1I5MI65</accession>
<dbReference type="RefSeq" id="WP_067589483.1">
    <property type="nucleotide sequence ID" value="NZ_FOWC01000004.1"/>
</dbReference>
<dbReference type="Proteomes" id="UP000470404">
    <property type="component" value="Unassembled WGS sequence"/>
</dbReference>
<dbReference type="PANTHER" id="PTHR33371">
    <property type="entry name" value="INTERMEMBRANE PHOSPHOLIPID TRANSPORT SYSTEM BINDING PROTEIN MLAD-RELATED"/>
    <property type="match status" value="1"/>
</dbReference>
<evidence type="ECO:0000313" key="4">
    <source>
        <dbReference type="EMBL" id="NEC60572.1"/>
    </source>
</evidence>
<dbReference type="Pfam" id="PF02470">
    <property type="entry name" value="MlaD"/>
    <property type="match status" value="1"/>
</dbReference>